<sequence>MHQHRRKVRSQSRGRWSVNLKVSVTTEGPNNGLIIQQGLIPQSSYGNISLPDFDSLPTYSFNPTQPNIEMLPSTSVDNLNSSIQSLNSPKPRSVSEEPLHLQTSPSPVVVNNHPVQVQNNKSTTLTTVEVFRAPIDEEVQFYKLPPEPVSITGQPQYIRAHGPAYETWNQVRTETLIDDPAPIIVSKSVQWKNDLEERLTVSSYDSYTDDLDSVAREEVEFNDTPPKVYGLNKRSDPYGNQSISSDNNYPLPEPSSIHYHVSSPTASSVYTENRSQSPMVAHILRQQKIIQTESTPINERKVNGNERILELNGYREGDLQIKPLTIDIDGKYLQNNKNNHSLDSQYFISPSSSIKNGKPLVPRGRSPSILKNGSYRSNRSRSPSWEEHNRSDLYKTKDVLGNVIDLVGDFDAISLRDSWQ</sequence>
<proteinExistence type="predicted"/>
<feature type="compositionally biased region" description="Polar residues" evidence="1">
    <location>
        <begin position="238"/>
        <end position="248"/>
    </location>
</feature>
<feature type="region of interest" description="Disordered" evidence="1">
    <location>
        <begin position="217"/>
        <end position="260"/>
    </location>
</feature>
<organism evidence="2 3">
    <name type="scientific">Strongyloides venezuelensis</name>
    <name type="common">Threadworm</name>
    <dbReference type="NCBI Taxonomy" id="75913"/>
    <lineage>
        <taxon>Eukaryota</taxon>
        <taxon>Metazoa</taxon>
        <taxon>Ecdysozoa</taxon>
        <taxon>Nematoda</taxon>
        <taxon>Chromadorea</taxon>
        <taxon>Rhabditida</taxon>
        <taxon>Tylenchina</taxon>
        <taxon>Panagrolaimomorpha</taxon>
        <taxon>Strongyloidoidea</taxon>
        <taxon>Strongyloididae</taxon>
        <taxon>Strongyloides</taxon>
    </lineage>
</organism>
<feature type="region of interest" description="Disordered" evidence="1">
    <location>
        <begin position="80"/>
        <end position="106"/>
    </location>
</feature>
<name>A0A0K0F318_STRVS</name>
<accession>A0A0K0F318</accession>
<feature type="compositionally biased region" description="Polar residues" evidence="1">
    <location>
        <begin position="369"/>
        <end position="383"/>
    </location>
</feature>
<protein>
    <submittedName>
        <fullName evidence="3">Uncharacterized protein</fullName>
    </submittedName>
</protein>
<feature type="region of interest" description="Disordered" evidence="1">
    <location>
        <begin position="353"/>
        <end position="388"/>
    </location>
</feature>
<dbReference type="Proteomes" id="UP000035680">
    <property type="component" value="Unassembled WGS sequence"/>
</dbReference>
<dbReference type="AlphaFoldDB" id="A0A0K0F318"/>
<reference evidence="2" key="1">
    <citation type="submission" date="2014-07" db="EMBL/GenBank/DDBJ databases">
        <authorList>
            <person name="Martin A.A"/>
            <person name="De Silva N."/>
        </authorList>
    </citation>
    <scope>NUCLEOTIDE SEQUENCE</scope>
</reference>
<dbReference type="WBParaSite" id="SVE_0319900.1">
    <property type="protein sequence ID" value="SVE_0319900.1"/>
    <property type="gene ID" value="SVE_0319900"/>
</dbReference>
<evidence type="ECO:0000313" key="2">
    <source>
        <dbReference type="Proteomes" id="UP000035680"/>
    </source>
</evidence>
<evidence type="ECO:0000256" key="1">
    <source>
        <dbReference type="SAM" id="MobiDB-lite"/>
    </source>
</evidence>
<keyword evidence="2" id="KW-1185">Reference proteome</keyword>
<reference evidence="3" key="2">
    <citation type="submission" date="2015-08" db="UniProtKB">
        <authorList>
            <consortium name="WormBaseParasite"/>
        </authorList>
    </citation>
    <scope>IDENTIFICATION</scope>
</reference>
<feature type="compositionally biased region" description="Polar residues" evidence="1">
    <location>
        <begin position="80"/>
        <end position="90"/>
    </location>
</feature>
<evidence type="ECO:0000313" key="3">
    <source>
        <dbReference type="WBParaSite" id="SVE_0319900.1"/>
    </source>
</evidence>